<name>A0ABR4EU73_9PEZI</name>
<reference evidence="3 4" key="1">
    <citation type="submission" date="2024-03" db="EMBL/GenBank/DDBJ databases">
        <title>A high-quality draft genome sequence of Diaporthe vaccinii, a causative agent of upright dieback and viscid rot disease in cranberry plants.</title>
        <authorList>
            <person name="Sarrasin M."/>
            <person name="Lang B.F."/>
            <person name="Burger G."/>
        </authorList>
    </citation>
    <scope>NUCLEOTIDE SEQUENCE [LARGE SCALE GENOMIC DNA]</scope>
    <source>
        <strain evidence="3 4">IS7</strain>
    </source>
</reference>
<feature type="region of interest" description="Disordered" evidence="2">
    <location>
        <begin position="206"/>
        <end position="226"/>
    </location>
</feature>
<comment type="caution">
    <text evidence="3">The sequence shown here is derived from an EMBL/GenBank/DDBJ whole genome shotgun (WGS) entry which is preliminary data.</text>
</comment>
<accession>A0ABR4EU73</accession>
<keyword evidence="4" id="KW-1185">Reference proteome</keyword>
<organism evidence="3 4">
    <name type="scientific">Diaporthe vaccinii</name>
    <dbReference type="NCBI Taxonomy" id="105482"/>
    <lineage>
        <taxon>Eukaryota</taxon>
        <taxon>Fungi</taxon>
        <taxon>Dikarya</taxon>
        <taxon>Ascomycota</taxon>
        <taxon>Pezizomycotina</taxon>
        <taxon>Sordariomycetes</taxon>
        <taxon>Sordariomycetidae</taxon>
        <taxon>Diaporthales</taxon>
        <taxon>Diaporthaceae</taxon>
        <taxon>Diaporthe</taxon>
        <taxon>Diaporthe eres species complex</taxon>
    </lineage>
</organism>
<evidence type="ECO:0000256" key="2">
    <source>
        <dbReference type="SAM" id="MobiDB-lite"/>
    </source>
</evidence>
<proteinExistence type="predicted"/>
<keyword evidence="1" id="KW-0175">Coiled coil</keyword>
<feature type="compositionally biased region" description="Basic and acidic residues" evidence="2">
    <location>
        <begin position="211"/>
        <end position="226"/>
    </location>
</feature>
<feature type="coiled-coil region" evidence="1">
    <location>
        <begin position="235"/>
        <end position="350"/>
    </location>
</feature>
<feature type="compositionally biased region" description="Polar residues" evidence="2">
    <location>
        <begin position="143"/>
        <end position="170"/>
    </location>
</feature>
<evidence type="ECO:0000313" key="4">
    <source>
        <dbReference type="Proteomes" id="UP001600888"/>
    </source>
</evidence>
<protein>
    <submittedName>
        <fullName evidence="3">Uncharacterized protein</fullName>
    </submittedName>
</protein>
<feature type="region of interest" description="Disordered" evidence="2">
    <location>
        <begin position="141"/>
        <end position="171"/>
    </location>
</feature>
<evidence type="ECO:0000256" key="1">
    <source>
        <dbReference type="SAM" id="Coils"/>
    </source>
</evidence>
<gene>
    <name evidence="3" type="ORF">FJTKL_07244</name>
</gene>
<evidence type="ECO:0000313" key="3">
    <source>
        <dbReference type="EMBL" id="KAL2285994.1"/>
    </source>
</evidence>
<dbReference type="Proteomes" id="UP001600888">
    <property type="component" value="Unassembled WGS sequence"/>
</dbReference>
<dbReference type="EMBL" id="JBAWTH010000026">
    <property type="protein sequence ID" value="KAL2285994.1"/>
    <property type="molecule type" value="Genomic_DNA"/>
</dbReference>
<sequence>MAKRSFEECFFHFEADASEMDKIDNTIRLAGLKFPKGKRVIGRKNADLIVALGAYDISRNCTGNQLLVVARLCILYEAILKTYNKQSYLDINDDFFYEQALKDISERYPSIAKFLSTSTLRQAIEIYLLAFHRSGLKPIKPNANKTDAVQDTPHAQSDAAQPNDSGSETFIGQDLMEPSESAEQQSARVKLEKLVKDWMAVRAIARRKQNKTNEPETKALPYPERKPNESNKAYILRLQEECECYFEENQMYEKEGYRETKKHDDLYDDYNELFNHGNQLLEANKELLKANNERHKEKSDMQDMYIAKVHRLLDKVDEMQDMIKEENDENDLMQDIIDKQRDQIDELKRRLGVDGHS</sequence>